<evidence type="ECO:0000313" key="2">
    <source>
        <dbReference type="Proteomes" id="UP000516415"/>
    </source>
</evidence>
<evidence type="ECO:0000313" key="1">
    <source>
        <dbReference type="EMBL" id="QNR53958.1"/>
    </source>
</evidence>
<organism evidence="1 2">
    <name type="scientific">Pseudomonas phage phiK7A1</name>
    <dbReference type="NCBI Taxonomy" id="2759194"/>
    <lineage>
        <taxon>Viruses</taxon>
        <taxon>Duplodnaviria</taxon>
        <taxon>Heunggongvirae</taxon>
        <taxon>Uroviricota</taxon>
        <taxon>Caudoviricetes</taxon>
        <taxon>Vandenendeviridae</taxon>
        <taxon>Gorskivirinae</taxon>
        <taxon>Torinovirus</taxon>
        <taxon>Torinovirus K7A1</taxon>
    </lineage>
</organism>
<accession>A0A7H0XG18</accession>
<name>A0A7H0XG18_9CAUD</name>
<gene>
    <name evidence="1" type="ORF">phiK7A1_170</name>
</gene>
<keyword evidence="2" id="KW-1185">Reference proteome</keyword>
<protein>
    <submittedName>
        <fullName evidence="1">Uncharacterized protein</fullName>
    </submittedName>
</protein>
<proteinExistence type="predicted"/>
<dbReference type="Proteomes" id="UP000516415">
    <property type="component" value="Segment"/>
</dbReference>
<sequence length="53" mass="5968">MTAETKLYDVWLGNVFLGRVEAVTGREAIEAVRRKDDKASPSQAYDAIEIVRK</sequence>
<reference evidence="1 2" key="1">
    <citation type="submission" date="2020-07" db="EMBL/GenBank/DDBJ databases">
        <authorList>
            <person name="Martino G."/>
            <person name="Holtappels D."/>
            <person name="Wagemans J."/>
            <person name="Lavigne R."/>
            <person name="Turina M."/>
            <person name="Ciuffo M."/>
        </authorList>
    </citation>
    <scope>NUCLEOTIDE SEQUENCE [LARGE SCALE GENOMIC DNA]</scope>
</reference>
<dbReference type="EMBL" id="MT740307">
    <property type="protein sequence ID" value="QNR53958.1"/>
    <property type="molecule type" value="Genomic_DNA"/>
</dbReference>